<dbReference type="GO" id="GO:0016758">
    <property type="term" value="F:hexosyltransferase activity"/>
    <property type="evidence" value="ECO:0007669"/>
    <property type="project" value="UniProtKB-ARBA"/>
</dbReference>
<evidence type="ECO:0000313" key="2">
    <source>
        <dbReference type="EMBL" id="MCC4477595.1"/>
    </source>
</evidence>
<dbReference type="Pfam" id="PF00535">
    <property type="entry name" value="Glycos_transf_2"/>
    <property type="match status" value="1"/>
</dbReference>
<dbReference type="AlphaFoldDB" id="A0AAW4X5C8"/>
<dbReference type="PANTHER" id="PTHR22916">
    <property type="entry name" value="GLYCOSYLTRANSFERASE"/>
    <property type="match status" value="1"/>
</dbReference>
<organism evidence="2 3">
    <name type="scientific">Limosilactobacillus reuteri</name>
    <name type="common">Lactobacillus reuteri</name>
    <dbReference type="NCBI Taxonomy" id="1598"/>
    <lineage>
        <taxon>Bacteria</taxon>
        <taxon>Bacillati</taxon>
        <taxon>Bacillota</taxon>
        <taxon>Bacilli</taxon>
        <taxon>Lactobacillales</taxon>
        <taxon>Lactobacillaceae</taxon>
        <taxon>Limosilactobacillus</taxon>
    </lineage>
</organism>
<evidence type="ECO:0000259" key="1">
    <source>
        <dbReference type="Pfam" id="PF00535"/>
    </source>
</evidence>
<feature type="domain" description="Glycosyltransferase 2-like" evidence="1">
    <location>
        <begin position="9"/>
        <end position="174"/>
    </location>
</feature>
<comment type="caution">
    <text evidence="2">The sequence shown here is derived from an EMBL/GenBank/DDBJ whole genome shotgun (WGS) entry which is preliminary data.</text>
</comment>
<dbReference type="Proteomes" id="UP001198026">
    <property type="component" value="Unassembled WGS sequence"/>
</dbReference>
<protein>
    <submittedName>
        <fullName evidence="2">Glycosyltransferase</fullName>
        <ecNumber evidence="2">2.4.-.-</ecNumber>
    </submittedName>
</protein>
<dbReference type="EMBL" id="JAJGWB010000118">
    <property type="protein sequence ID" value="MCC4477595.1"/>
    <property type="molecule type" value="Genomic_DNA"/>
</dbReference>
<accession>A0AAW4X5C8</accession>
<gene>
    <name evidence="2" type="ORF">LMB76_05090</name>
</gene>
<evidence type="ECO:0000313" key="3">
    <source>
        <dbReference type="Proteomes" id="UP001198026"/>
    </source>
</evidence>
<keyword evidence="2" id="KW-0328">Glycosyltransferase</keyword>
<dbReference type="EC" id="2.4.-.-" evidence="2"/>
<dbReference type="RefSeq" id="WP_228340779.1">
    <property type="nucleotide sequence ID" value="NZ_JAJGWA010000143.1"/>
</dbReference>
<reference evidence="2" key="1">
    <citation type="submission" date="2021-10" db="EMBL/GenBank/DDBJ databases">
        <title>Evolutionary history and lifestyle of the vertebrate symbiont Limosilactobacillus reuteri.</title>
        <authorList>
            <person name="Zheng J."/>
            <person name="Li F."/>
            <person name="Gaenzle M."/>
            <person name="Walter J."/>
        </authorList>
    </citation>
    <scope>NUCLEOTIDE SEQUENCE</scope>
    <source>
        <strain evidence="2">GQ_1_3_1</strain>
    </source>
</reference>
<dbReference type="PANTHER" id="PTHR22916:SF3">
    <property type="entry name" value="UDP-GLCNAC:BETAGAL BETA-1,3-N-ACETYLGLUCOSAMINYLTRANSFERASE-LIKE PROTEIN 1"/>
    <property type="match status" value="1"/>
</dbReference>
<dbReference type="InterPro" id="IPR029044">
    <property type="entry name" value="Nucleotide-diphossugar_trans"/>
</dbReference>
<dbReference type="Gene3D" id="3.90.550.10">
    <property type="entry name" value="Spore Coat Polysaccharide Biosynthesis Protein SpsA, Chain A"/>
    <property type="match status" value="1"/>
</dbReference>
<name>A0AAW4X5C8_LIMRT</name>
<dbReference type="InterPro" id="IPR001173">
    <property type="entry name" value="Glyco_trans_2-like"/>
</dbReference>
<sequence>MNIKTEVVILLATYNGENYLKEQLDSILHQTYSNFLLIIRDDNSTDSTLKIIESYNDSRLIVLKNNTNKHGQVSNFANLYEYALKNIDFNYLMFSDQDDIWYENKISLCLKFFAEHKTLSKALVYTNYTVWNMKTRTQVPAYTKQLDASFNRLFVQSWLMGCTMMMNRGLVKEIGAIPEDVENHDYWVALVSAINNSIFYLNTETMKHRLHDSNVTTRQDTTSILGRFKTISDNLLNYKSKNKKFMFWKKTYYHLKQQYPDNKNVKELGSILNSHSISKCFKAKQYGYNGLSKKSTILFYLLLLNFR</sequence>
<keyword evidence="2" id="KW-0808">Transferase</keyword>
<dbReference type="SUPFAM" id="SSF53448">
    <property type="entry name" value="Nucleotide-diphospho-sugar transferases"/>
    <property type="match status" value="1"/>
</dbReference>
<proteinExistence type="predicted"/>